<keyword evidence="4" id="KW-1185">Reference proteome</keyword>
<feature type="compositionally biased region" description="Low complexity" evidence="1">
    <location>
        <begin position="588"/>
        <end position="609"/>
    </location>
</feature>
<evidence type="ECO:0000313" key="2">
    <source>
        <dbReference type="EMBL" id="ESO04640.1"/>
    </source>
</evidence>
<dbReference type="PANTHER" id="PTHR15131:SF3">
    <property type="entry name" value="SNRNA-ACTIVATING PROTEIN COMPLEX SUBUNIT 1"/>
    <property type="match status" value="1"/>
</dbReference>
<gene>
    <name evidence="3" type="primary">20212017</name>
    <name evidence="2" type="ORF">HELRODRAFT_191663</name>
</gene>
<evidence type="ECO:0000313" key="4">
    <source>
        <dbReference type="Proteomes" id="UP000015101"/>
    </source>
</evidence>
<dbReference type="RefSeq" id="XP_009017219.1">
    <property type="nucleotide sequence ID" value="XM_009018971.1"/>
</dbReference>
<feature type="region of interest" description="Disordered" evidence="1">
    <location>
        <begin position="504"/>
        <end position="737"/>
    </location>
</feature>
<dbReference type="EMBL" id="KB096457">
    <property type="protein sequence ID" value="ESO04640.1"/>
    <property type="molecule type" value="Genomic_DNA"/>
</dbReference>
<organism evidence="3 4">
    <name type="scientific">Helobdella robusta</name>
    <name type="common">Californian leech</name>
    <dbReference type="NCBI Taxonomy" id="6412"/>
    <lineage>
        <taxon>Eukaryota</taxon>
        <taxon>Metazoa</taxon>
        <taxon>Spiralia</taxon>
        <taxon>Lophotrochozoa</taxon>
        <taxon>Annelida</taxon>
        <taxon>Clitellata</taxon>
        <taxon>Hirudinea</taxon>
        <taxon>Rhynchobdellida</taxon>
        <taxon>Glossiphoniidae</taxon>
        <taxon>Helobdella</taxon>
    </lineage>
</organism>
<sequence length="750" mass="84910">MNEYFSSRSMGISSDFEALCERFRSLHSISYADFLKVWTDMHFDCLFSGRINDRECREFTEECMKLVSIFLNPVQPFSIRVCSIYLFYALYHTHPFQPKVKVRLTLQEWEDLLMFVDDVKHRANQLYTQHRERNAILINDEEANDVINVSGYNDNNNINDDIINIDDDDDVRNKIVGVVKTDDDDNNNINDDSNRKVNVVGDCIKNHSNNNIYNINNNNNIDDDNIDLISSVVRGYDNIISNNNNNNNNINNSNNNNNISDNYDNNVNLNKNENAYTGIDNNNVARYSDNDNMNNSDKNSKNINNNINNNNNNSNSNSLSVNQYSDVLYAFNCLRRLKAFQFVAFKTELHSSMRLSGEVYNDAEQQKIDFLIKRPSAVSKIFNSDAIDEMSAIAEEYSRHKQLICDTIFNDPSLRVVDNTIVQNITRMVTSHDDWKKNKSLKKIRKRLDSGSHVTSDSEVESEADQTSRGSTPVKEPLKTRGDIRSEIKAKAFSSTATIAKYNQQRYKGTPRKTFPSGTALDVSDGGLTNRTNTNNISASNGKTKNKKKSNNASNINDDDDDGDDDDDDGDDDVEISLIEINKRSGKGKNVSNGKSKGKKNNINSNNGNDKTKPKLKTSKKKQKKPKKDASFKDDGDDYYHDVDDEDDNDCLIEITPSKTSFKRKRGPSMAFEASAPKNSKRTGVNMRLPSAKSKVRTATKGTTASTATNSNDDNRQINNKNNNNDDDDDDFIEDDDGDIVVIEEALMKK</sequence>
<dbReference type="PANTHER" id="PTHR15131">
    <property type="entry name" value="SMALL NUCLEAR RNA ACTIVATING COMPLEX, POLYPEPTIDE 1"/>
    <property type="match status" value="1"/>
</dbReference>
<feature type="region of interest" description="Disordered" evidence="1">
    <location>
        <begin position="244"/>
        <end position="315"/>
    </location>
</feature>
<reference evidence="3" key="3">
    <citation type="submission" date="2015-06" db="UniProtKB">
        <authorList>
            <consortium name="EnsemblMetazoa"/>
        </authorList>
    </citation>
    <scope>IDENTIFICATION</scope>
</reference>
<feature type="compositionally biased region" description="Low complexity" evidence="1">
    <location>
        <begin position="244"/>
        <end position="274"/>
    </location>
</feature>
<dbReference type="GO" id="GO:0019185">
    <property type="term" value="C:snRNA-activating protein complex"/>
    <property type="evidence" value="ECO:0000318"/>
    <property type="project" value="GO_Central"/>
</dbReference>
<dbReference type="KEGG" id="hro:HELRODRAFT_191663"/>
<accession>T1FT70</accession>
<dbReference type="OrthoDB" id="20127at2759"/>
<feature type="compositionally biased region" description="Basic and acidic residues" evidence="1">
    <location>
        <begin position="628"/>
        <end position="642"/>
    </location>
</feature>
<dbReference type="AlphaFoldDB" id="T1FT70"/>
<evidence type="ECO:0000256" key="1">
    <source>
        <dbReference type="SAM" id="MobiDB-lite"/>
    </source>
</evidence>
<dbReference type="Proteomes" id="UP000015101">
    <property type="component" value="Unassembled WGS sequence"/>
</dbReference>
<reference evidence="2 4" key="2">
    <citation type="journal article" date="2013" name="Nature">
        <title>Insights into bilaterian evolution from three spiralian genomes.</title>
        <authorList>
            <person name="Simakov O."/>
            <person name="Marletaz F."/>
            <person name="Cho S.J."/>
            <person name="Edsinger-Gonzales E."/>
            <person name="Havlak P."/>
            <person name="Hellsten U."/>
            <person name="Kuo D.H."/>
            <person name="Larsson T."/>
            <person name="Lv J."/>
            <person name="Arendt D."/>
            <person name="Savage R."/>
            <person name="Osoegawa K."/>
            <person name="de Jong P."/>
            <person name="Grimwood J."/>
            <person name="Chapman J.A."/>
            <person name="Shapiro H."/>
            <person name="Aerts A."/>
            <person name="Otillar R.P."/>
            <person name="Terry A.Y."/>
            <person name="Boore J.L."/>
            <person name="Grigoriev I.V."/>
            <person name="Lindberg D.R."/>
            <person name="Seaver E.C."/>
            <person name="Weisblat D.A."/>
            <person name="Putnam N.H."/>
            <person name="Rokhsar D.S."/>
        </authorList>
    </citation>
    <scope>NUCLEOTIDE SEQUENCE</scope>
</reference>
<feature type="region of interest" description="Disordered" evidence="1">
    <location>
        <begin position="446"/>
        <end position="486"/>
    </location>
</feature>
<feature type="compositionally biased region" description="Low complexity" evidence="1">
    <location>
        <begin position="290"/>
        <end position="315"/>
    </location>
</feature>
<dbReference type="HOGENOM" id="CLU_371001_0_0_1"/>
<evidence type="ECO:0000313" key="3">
    <source>
        <dbReference type="EnsemblMetazoa" id="HelroP191663"/>
    </source>
</evidence>
<reference evidence="4" key="1">
    <citation type="submission" date="2012-12" db="EMBL/GenBank/DDBJ databases">
        <authorList>
            <person name="Hellsten U."/>
            <person name="Grimwood J."/>
            <person name="Chapman J.A."/>
            <person name="Shapiro H."/>
            <person name="Aerts A."/>
            <person name="Otillar R.P."/>
            <person name="Terry A.Y."/>
            <person name="Boore J.L."/>
            <person name="Simakov O."/>
            <person name="Marletaz F."/>
            <person name="Cho S.-J."/>
            <person name="Edsinger-Gonzales E."/>
            <person name="Havlak P."/>
            <person name="Kuo D.-H."/>
            <person name="Larsson T."/>
            <person name="Lv J."/>
            <person name="Arendt D."/>
            <person name="Savage R."/>
            <person name="Osoegawa K."/>
            <person name="de Jong P."/>
            <person name="Lindberg D.R."/>
            <person name="Seaver E.C."/>
            <person name="Weisblat D.A."/>
            <person name="Putnam N.H."/>
            <person name="Grigoriev I.V."/>
            <person name="Rokhsar D.S."/>
        </authorList>
    </citation>
    <scope>NUCLEOTIDE SEQUENCE</scope>
</reference>
<dbReference type="InterPro" id="IPR019188">
    <property type="entry name" value="SNAPC1"/>
</dbReference>
<protein>
    <submittedName>
        <fullName evidence="2 3">Uncharacterized protein</fullName>
    </submittedName>
</protein>
<dbReference type="STRING" id="6412.T1FT70"/>
<feature type="compositionally biased region" description="Acidic residues" evidence="1">
    <location>
        <begin position="557"/>
        <end position="575"/>
    </location>
</feature>
<dbReference type="GO" id="GO:0042796">
    <property type="term" value="P:snRNA transcription by RNA polymerase III"/>
    <property type="evidence" value="ECO:0000318"/>
    <property type="project" value="GO_Central"/>
</dbReference>
<feature type="compositionally biased region" description="Polar residues" evidence="1">
    <location>
        <begin position="527"/>
        <end position="537"/>
    </location>
</feature>
<dbReference type="InParanoid" id="T1FT70"/>
<proteinExistence type="predicted"/>
<feature type="compositionally biased region" description="Basic and acidic residues" evidence="1">
    <location>
        <begin position="476"/>
        <end position="486"/>
    </location>
</feature>
<feature type="compositionally biased region" description="Acidic residues" evidence="1">
    <location>
        <begin position="725"/>
        <end position="737"/>
    </location>
</feature>
<dbReference type="GO" id="GO:0043565">
    <property type="term" value="F:sequence-specific DNA binding"/>
    <property type="evidence" value="ECO:0000318"/>
    <property type="project" value="GO_Central"/>
</dbReference>
<dbReference type="GO" id="GO:0042795">
    <property type="term" value="P:snRNA transcription by RNA polymerase II"/>
    <property type="evidence" value="ECO:0000318"/>
    <property type="project" value="GO_Central"/>
</dbReference>
<dbReference type="eggNOG" id="KOG4746">
    <property type="taxonomic scope" value="Eukaryota"/>
</dbReference>
<dbReference type="Pfam" id="PF09808">
    <property type="entry name" value="SNAPC1"/>
    <property type="match status" value="2"/>
</dbReference>
<dbReference type="CTD" id="20212017"/>
<dbReference type="EnsemblMetazoa" id="HelroT191663">
    <property type="protein sequence ID" value="HelroP191663"/>
    <property type="gene ID" value="HelroG191663"/>
</dbReference>
<feature type="compositionally biased region" description="Basic residues" evidence="1">
    <location>
        <begin position="614"/>
        <end position="627"/>
    </location>
</feature>
<feature type="compositionally biased region" description="Low complexity" evidence="1">
    <location>
        <begin position="699"/>
        <end position="723"/>
    </location>
</feature>
<name>T1FT70_HELRO</name>
<dbReference type="GeneID" id="20212017"/>
<dbReference type="EMBL" id="AMQM01004153">
    <property type="status" value="NOT_ANNOTATED_CDS"/>
    <property type="molecule type" value="Genomic_DNA"/>
</dbReference>